<feature type="region of interest" description="Disordered" evidence="1">
    <location>
        <begin position="56"/>
        <end position="86"/>
    </location>
</feature>
<sequence length="86" mass="10030">MSPVVGGWKMCRPCLKVQNLTHMDCTDPYGKLGLCQCWVTSWVHCTKFRIPEYGDFERDGDHDTGEDEFDWQESRRGLSIEPEMED</sequence>
<comment type="caution">
    <text evidence="2">The sequence shown here is derived from an EMBL/GenBank/DDBJ whole genome shotgun (WGS) entry which is preliminary data.</text>
</comment>
<name>A0A0F9KVZ1_9ZZZZ</name>
<dbReference type="EMBL" id="LAZR01007245">
    <property type="protein sequence ID" value="KKM86509.1"/>
    <property type="molecule type" value="Genomic_DNA"/>
</dbReference>
<dbReference type="AlphaFoldDB" id="A0A0F9KVZ1"/>
<proteinExistence type="predicted"/>
<gene>
    <name evidence="2" type="ORF">LCGC14_1278320</name>
</gene>
<protein>
    <submittedName>
        <fullName evidence="2">Uncharacterized protein</fullName>
    </submittedName>
</protein>
<accession>A0A0F9KVZ1</accession>
<evidence type="ECO:0000256" key="1">
    <source>
        <dbReference type="SAM" id="MobiDB-lite"/>
    </source>
</evidence>
<organism evidence="2">
    <name type="scientific">marine sediment metagenome</name>
    <dbReference type="NCBI Taxonomy" id="412755"/>
    <lineage>
        <taxon>unclassified sequences</taxon>
        <taxon>metagenomes</taxon>
        <taxon>ecological metagenomes</taxon>
    </lineage>
</organism>
<evidence type="ECO:0000313" key="2">
    <source>
        <dbReference type="EMBL" id="KKM86509.1"/>
    </source>
</evidence>
<reference evidence="2" key="1">
    <citation type="journal article" date="2015" name="Nature">
        <title>Complex archaea that bridge the gap between prokaryotes and eukaryotes.</title>
        <authorList>
            <person name="Spang A."/>
            <person name="Saw J.H."/>
            <person name="Jorgensen S.L."/>
            <person name="Zaremba-Niedzwiedzka K."/>
            <person name="Martijn J."/>
            <person name="Lind A.E."/>
            <person name="van Eijk R."/>
            <person name="Schleper C."/>
            <person name="Guy L."/>
            <person name="Ettema T.J."/>
        </authorList>
    </citation>
    <scope>NUCLEOTIDE SEQUENCE</scope>
</reference>